<proteinExistence type="predicted"/>
<feature type="transmembrane region" description="Helical" evidence="1">
    <location>
        <begin position="31"/>
        <end position="52"/>
    </location>
</feature>
<dbReference type="EMBL" id="FOFT01000001">
    <property type="protein sequence ID" value="SEP67822.1"/>
    <property type="molecule type" value="Genomic_DNA"/>
</dbReference>
<dbReference type="AlphaFoldDB" id="A0A1H8ZTR0"/>
<gene>
    <name evidence="2" type="ORF">SAMN05216195_1016</name>
</gene>
<keyword evidence="3" id="KW-1185">Reference proteome</keyword>
<sequence length="194" mass="20985">MSGWRSAWCPVVVAAASAFLLLAGVVVPGGYYTVLLLALTGWAAAAVLWLMAGARHLGRPVGQWWPLVLVPALFATSWAFASGGLAGRALFSLHRPALERAVPTAARAPGTTVGLYSFRTRFKSGKCWFLDTEDPGMSQNSGFVRCPGSPSTMHDWDGPITFEPIEGDWYAYRSGRPDGVWGLRLSRFGPRIET</sequence>
<reference evidence="3" key="1">
    <citation type="submission" date="2016-10" db="EMBL/GenBank/DDBJ databases">
        <authorList>
            <person name="Varghese N."/>
            <person name="Submissions S."/>
        </authorList>
    </citation>
    <scope>NUCLEOTIDE SEQUENCE [LARGE SCALE GENOMIC DNA]</scope>
    <source>
        <strain evidence="3">CGMCC 4.578</strain>
    </source>
</reference>
<keyword evidence="1" id="KW-1133">Transmembrane helix</keyword>
<evidence type="ECO:0000313" key="3">
    <source>
        <dbReference type="Proteomes" id="UP000199028"/>
    </source>
</evidence>
<evidence type="ECO:0000313" key="2">
    <source>
        <dbReference type="EMBL" id="SEP67822.1"/>
    </source>
</evidence>
<feature type="transmembrane region" description="Helical" evidence="1">
    <location>
        <begin position="7"/>
        <end position="25"/>
    </location>
</feature>
<protein>
    <submittedName>
        <fullName evidence="2">Uncharacterized protein</fullName>
    </submittedName>
</protein>
<dbReference type="Proteomes" id="UP000199028">
    <property type="component" value="Unassembled WGS sequence"/>
</dbReference>
<accession>A0A1H8ZTR0</accession>
<dbReference type="OrthoDB" id="3692290at2"/>
<feature type="transmembrane region" description="Helical" evidence="1">
    <location>
        <begin position="64"/>
        <end position="86"/>
    </location>
</feature>
<dbReference type="RefSeq" id="WP_090062205.1">
    <property type="nucleotide sequence ID" value="NZ_FOFT01000001.1"/>
</dbReference>
<name>A0A1H8ZTR0_9PSEU</name>
<organism evidence="2 3">
    <name type="scientific">Lentzea flaviverrucosa</name>
    <dbReference type="NCBI Taxonomy" id="200379"/>
    <lineage>
        <taxon>Bacteria</taxon>
        <taxon>Bacillati</taxon>
        <taxon>Actinomycetota</taxon>
        <taxon>Actinomycetes</taxon>
        <taxon>Pseudonocardiales</taxon>
        <taxon>Pseudonocardiaceae</taxon>
        <taxon>Lentzea</taxon>
    </lineage>
</organism>
<keyword evidence="1" id="KW-0472">Membrane</keyword>
<keyword evidence="1" id="KW-0812">Transmembrane</keyword>
<evidence type="ECO:0000256" key="1">
    <source>
        <dbReference type="SAM" id="Phobius"/>
    </source>
</evidence>